<evidence type="ECO:0000256" key="1">
    <source>
        <dbReference type="ARBA" id="ARBA00004141"/>
    </source>
</evidence>
<evidence type="ECO:0000256" key="2">
    <source>
        <dbReference type="ARBA" id="ARBA00022692"/>
    </source>
</evidence>
<feature type="compositionally biased region" description="Basic and acidic residues" evidence="5">
    <location>
        <begin position="1"/>
        <end position="12"/>
    </location>
</feature>
<feature type="transmembrane region" description="Helical" evidence="6">
    <location>
        <begin position="434"/>
        <end position="452"/>
    </location>
</feature>
<evidence type="ECO:0000256" key="3">
    <source>
        <dbReference type="ARBA" id="ARBA00022989"/>
    </source>
</evidence>
<dbReference type="InterPro" id="IPR005828">
    <property type="entry name" value="MFS_sugar_transport-like"/>
</dbReference>
<comment type="caution">
    <text evidence="8">The sequence shown here is derived from an EMBL/GenBank/DDBJ whole genome shotgun (WGS) entry which is preliminary data.</text>
</comment>
<dbReference type="PROSITE" id="PS50850">
    <property type="entry name" value="MFS"/>
    <property type="match status" value="1"/>
</dbReference>
<evidence type="ECO:0000256" key="5">
    <source>
        <dbReference type="SAM" id="MobiDB-lite"/>
    </source>
</evidence>
<dbReference type="EMBL" id="BLXT01007780">
    <property type="protein sequence ID" value="GFO42289.1"/>
    <property type="molecule type" value="Genomic_DNA"/>
</dbReference>
<reference evidence="8 9" key="1">
    <citation type="journal article" date="2021" name="Elife">
        <title>Chloroplast acquisition without the gene transfer in kleptoplastic sea slugs, Plakobranchus ocellatus.</title>
        <authorList>
            <person name="Maeda T."/>
            <person name="Takahashi S."/>
            <person name="Yoshida T."/>
            <person name="Shimamura S."/>
            <person name="Takaki Y."/>
            <person name="Nagai Y."/>
            <person name="Toyoda A."/>
            <person name="Suzuki Y."/>
            <person name="Arimoto A."/>
            <person name="Ishii H."/>
            <person name="Satoh N."/>
            <person name="Nishiyama T."/>
            <person name="Hasebe M."/>
            <person name="Maruyama T."/>
            <person name="Minagawa J."/>
            <person name="Obokata J."/>
            <person name="Shigenobu S."/>
        </authorList>
    </citation>
    <scope>NUCLEOTIDE SEQUENCE [LARGE SCALE GENOMIC DNA]</scope>
</reference>
<sequence>MEDKDQRIEDTSNSKSLQDVMDTDQMDEDTTSTSKKDDSLFVDDIFRSLNPIGRYQILHIAVLMISNPAKVFAIFSTVFTAKDVPHRCAGPPEGSEWSDIFGDTGNLTIVQDKCRLSLTDNSSVLDSTTCVYGHEYELPLDASYISQFDLVCELKWLTKFSQSVVIIGQGIGALSISYVSDRFGRKGMLVCSNLGLLATGLGVAFSPNAPTLIVFKFLTGIFQQGTSMSSVSFFLELLPLEYRSMNAWLGGLIWGLCAIFFSLVAFIFRNHSWRSLQIALSLASLTAFIQWWYLDESLRWLIANGKTERAQKTIKRIAKVNGRNADQIMQHFQLKETTTMIRRKKAKEARADEFELKPTEHLSLIDILKVKRLLINSLCLWFGWFTSALSFYTIYLTSTSLTGNPYLNFALTALMEIPNNLFFYLCLNRLGRKRCLIIVFVTLGVGIMLAGLSRKLEETNPSFATFTLLASLVATLGAGGCFGIVYAYSPEMYPTNLRQVY</sequence>
<proteinExistence type="predicted"/>
<comment type="subcellular location">
    <subcellularLocation>
        <location evidence="1">Membrane</location>
        <topology evidence="1">Multi-pass membrane protein</topology>
    </subcellularLocation>
</comment>
<dbReference type="InterPro" id="IPR005829">
    <property type="entry name" value="Sugar_transporter_CS"/>
</dbReference>
<keyword evidence="4 6" id="KW-0472">Membrane</keyword>
<gene>
    <name evidence="8" type="ORF">PoB_006879400</name>
</gene>
<feature type="transmembrane region" description="Helical" evidence="6">
    <location>
        <begin position="464"/>
        <end position="488"/>
    </location>
</feature>
<feature type="transmembrane region" description="Helical" evidence="6">
    <location>
        <begin position="187"/>
        <end position="206"/>
    </location>
</feature>
<feature type="region of interest" description="Disordered" evidence="5">
    <location>
        <begin position="1"/>
        <end position="35"/>
    </location>
</feature>
<feature type="compositionally biased region" description="Acidic residues" evidence="5">
    <location>
        <begin position="21"/>
        <end position="30"/>
    </location>
</feature>
<feature type="domain" description="Major facilitator superfamily (MFS) profile" evidence="7">
    <location>
        <begin position="106"/>
        <end position="501"/>
    </location>
</feature>
<evidence type="ECO:0000256" key="6">
    <source>
        <dbReference type="SAM" id="Phobius"/>
    </source>
</evidence>
<dbReference type="SUPFAM" id="SSF103473">
    <property type="entry name" value="MFS general substrate transporter"/>
    <property type="match status" value="1"/>
</dbReference>
<keyword evidence="3 6" id="KW-1133">Transmembrane helix</keyword>
<feature type="transmembrane region" description="Helical" evidence="6">
    <location>
        <begin position="160"/>
        <end position="180"/>
    </location>
</feature>
<feature type="transmembrane region" description="Helical" evidence="6">
    <location>
        <begin position="247"/>
        <end position="268"/>
    </location>
</feature>
<feature type="transmembrane region" description="Helical" evidence="6">
    <location>
        <begin position="373"/>
        <end position="394"/>
    </location>
</feature>
<organism evidence="8 9">
    <name type="scientific">Plakobranchus ocellatus</name>
    <dbReference type="NCBI Taxonomy" id="259542"/>
    <lineage>
        <taxon>Eukaryota</taxon>
        <taxon>Metazoa</taxon>
        <taxon>Spiralia</taxon>
        <taxon>Lophotrochozoa</taxon>
        <taxon>Mollusca</taxon>
        <taxon>Gastropoda</taxon>
        <taxon>Heterobranchia</taxon>
        <taxon>Euthyneura</taxon>
        <taxon>Panpulmonata</taxon>
        <taxon>Sacoglossa</taxon>
        <taxon>Placobranchoidea</taxon>
        <taxon>Plakobranchidae</taxon>
        <taxon>Plakobranchus</taxon>
    </lineage>
</organism>
<evidence type="ECO:0000313" key="8">
    <source>
        <dbReference type="EMBL" id="GFO42289.1"/>
    </source>
</evidence>
<dbReference type="GO" id="GO:0016020">
    <property type="term" value="C:membrane"/>
    <property type="evidence" value="ECO:0007669"/>
    <property type="project" value="UniProtKB-SubCell"/>
</dbReference>
<protein>
    <submittedName>
        <fullName evidence="8">Solute carrier family 22 member 8</fullName>
    </submittedName>
</protein>
<accession>A0AAV4DDK9</accession>
<evidence type="ECO:0000256" key="4">
    <source>
        <dbReference type="ARBA" id="ARBA00023136"/>
    </source>
</evidence>
<keyword evidence="2 6" id="KW-0812">Transmembrane</keyword>
<dbReference type="Gene3D" id="1.20.1250.20">
    <property type="entry name" value="MFS general substrate transporter like domains"/>
    <property type="match status" value="1"/>
</dbReference>
<feature type="transmembrane region" description="Helical" evidence="6">
    <location>
        <begin position="406"/>
        <end position="427"/>
    </location>
</feature>
<dbReference type="GO" id="GO:0022857">
    <property type="term" value="F:transmembrane transporter activity"/>
    <property type="evidence" value="ECO:0007669"/>
    <property type="project" value="InterPro"/>
</dbReference>
<dbReference type="Pfam" id="PF00083">
    <property type="entry name" value="Sugar_tr"/>
    <property type="match status" value="1"/>
</dbReference>
<dbReference type="InterPro" id="IPR020846">
    <property type="entry name" value="MFS_dom"/>
</dbReference>
<evidence type="ECO:0000313" key="9">
    <source>
        <dbReference type="Proteomes" id="UP000735302"/>
    </source>
</evidence>
<dbReference type="InterPro" id="IPR036259">
    <property type="entry name" value="MFS_trans_sf"/>
</dbReference>
<dbReference type="PANTHER" id="PTHR24064">
    <property type="entry name" value="SOLUTE CARRIER FAMILY 22 MEMBER"/>
    <property type="match status" value="1"/>
</dbReference>
<evidence type="ECO:0000259" key="7">
    <source>
        <dbReference type="PROSITE" id="PS50850"/>
    </source>
</evidence>
<dbReference type="AlphaFoldDB" id="A0AAV4DDK9"/>
<keyword evidence="9" id="KW-1185">Reference proteome</keyword>
<dbReference type="Proteomes" id="UP000735302">
    <property type="component" value="Unassembled WGS sequence"/>
</dbReference>
<name>A0AAV4DDK9_9GAST</name>
<dbReference type="PROSITE" id="PS00216">
    <property type="entry name" value="SUGAR_TRANSPORT_1"/>
    <property type="match status" value="1"/>
</dbReference>